<dbReference type="SUPFAM" id="SSF49299">
    <property type="entry name" value="PKD domain"/>
    <property type="match status" value="2"/>
</dbReference>
<dbReference type="EMBL" id="AMFJ01000256">
    <property type="protein sequence ID" value="EKE28993.1"/>
    <property type="molecule type" value="Genomic_DNA"/>
</dbReference>
<gene>
    <name evidence="3" type="ORF">ACD_2C00256G0010</name>
</gene>
<dbReference type="InterPro" id="IPR036415">
    <property type="entry name" value="Lamin_tail_dom_sf"/>
</dbReference>
<accession>K2G181</accession>
<evidence type="ECO:0000259" key="2">
    <source>
        <dbReference type="PROSITE" id="PS50093"/>
    </source>
</evidence>
<comment type="caution">
    <text evidence="3">The sequence shown here is derived from an EMBL/GenBank/DDBJ whole genome shotgun (WGS) entry which is preliminary data.</text>
</comment>
<dbReference type="PROSITE" id="PS50093">
    <property type="entry name" value="PKD"/>
    <property type="match status" value="1"/>
</dbReference>
<feature type="domain" description="PKD" evidence="2">
    <location>
        <begin position="623"/>
        <end position="657"/>
    </location>
</feature>
<dbReference type="InterPro" id="IPR001322">
    <property type="entry name" value="Lamin_tail_dom"/>
</dbReference>
<name>K2G181_9BACT</name>
<dbReference type="Pfam" id="PF00932">
    <property type="entry name" value="LTD"/>
    <property type="match status" value="1"/>
</dbReference>
<evidence type="ECO:0000256" key="1">
    <source>
        <dbReference type="SAM" id="Phobius"/>
    </source>
</evidence>
<proteinExistence type="predicted"/>
<dbReference type="Gene3D" id="2.60.40.10">
    <property type="entry name" value="Immunoglobulins"/>
    <property type="match status" value="1"/>
</dbReference>
<dbReference type="InterPro" id="IPR013783">
    <property type="entry name" value="Ig-like_fold"/>
</dbReference>
<keyword evidence="1" id="KW-0472">Membrane</keyword>
<sequence>MMKLRYPIFFIIFFCSFFVIVFAENFFITSLLPNTDDDANLEYVEIINSSQTQVNINWYVLKDKSDKSYTFPEIILQPWESKKLSRIESKIILNNTDEELWLYDGSGNLIDNYTYSTSIKNVPIITGHLPSIIISPPEPLPSNTEVSDSWATSTWATSSWEISMPTEGNSWAVLTDSGAISGTWTDPGVQLEAMRLYYSDTDSNGRVDQLEIEFNETITGFLVNANLKLYSNSGWLSLSKIDLSSEVSSGSHMSGSILYIDLIEQDNLKAELHVNNSTSSDLRLKSYSWIGIFDLSWNEMKPITLTSSFSDYKNVFKRGWSDYPITETGATSVLIWPIPDSWSTWSLLPLFIPDISISLQQPSYVIRSELDESLYLCDDIHDDCKANFTIENSFSGIAYQSKLGCTMSVGTWETIDSCNPSTTDFWSWLTQIEFRIFEKADPLNFKSQIITISNLPKIRIVPTPVITVQSWLNSENTCNKVECSVNFTWDKSFISPESKYSCLWDFWWWVFADWSQNSCNPSYIKYRPWIYIVSLKIYEKWNEPNYKEAYLRVRNDYFFGAPLNSSEETANTWSIFKIKIEWAIDNEFKKLEWNSLYCSSYDFCPVNFSVVNTASWTLKGKFSYLWDFGNSTTSDKKNPPTVKYSSGTYTIRLKVSDIIWNSQTDVFHVFYVPKIKEIKPKKEKSKENLEKDEYKEFTALFKEMMSVVQEEMEVEKLLDKLLERTQKEIDFLSNFKLKLQWKKSKNLYFAKNDSISCRTRKSCSINLWLEVPKIEWFKYLWDFGNGLTMTWSNPKTLKYVPWRYSASLSVFDENDKPIMKKDFKIQVSKIPPAKKKTNAKKKKKKPSVKQNKIEIKEKYNKKIPTSYLGIMSGKGLISSVFVILSLALLFVYLTRRKIT</sequence>
<dbReference type="AlphaFoldDB" id="K2G181"/>
<dbReference type="InterPro" id="IPR035986">
    <property type="entry name" value="PKD_dom_sf"/>
</dbReference>
<feature type="transmembrane region" description="Helical" evidence="1">
    <location>
        <begin position="875"/>
        <end position="893"/>
    </location>
</feature>
<organism evidence="3">
    <name type="scientific">uncultured bacterium</name>
    <name type="common">gcode 4</name>
    <dbReference type="NCBI Taxonomy" id="1234023"/>
    <lineage>
        <taxon>Bacteria</taxon>
        <taxon>environmental samples</taxon>
    </lineage>
</organism>
<dbReference type="SUPFAM" id="SSF74853">
    <property type="entry name" value="Lamin A/C globular tail domain"/>
    <property type="match status" value="1"/>
</dbReference>
<keyword evidence="1" id="KW-0812">Transmembrane</keyword>
<protein>
    <recommendedName>
        <fullName evidence="2">PKD domain-containing protein</fullName>
    </recommendedName>
</protein>
<dbReference type="CDD" id="cd00146">
    <property type="entry name" value="PKD"/>
    <property type="match status" value="1"/>
</dbReference>
<keyword evidence="1" id="KW-1133">Transmembrane helix</keyword>
<evidence type="ECO:0000313" key="3">
    <source>
        <dbReference type="EMBL" id="EKE28993.1"/>
    </source>
</evidence>
<reference evidence="3" key="1">
    <citation type="journal article" date="2012" name="Science">
        <title>Fermentation, hydrogen, and sulfur metabolism in multiple uncultivated bacterial phyla.</title>
        <authorList>
            <person name="Wrighton K.C."/>
            <person name="Thomas B.C."/>
            <person name="Sharon I."/>
            <person name="Miller C.S."/>
            <person name="Castelle C.J."/>
            <person name="VerBerkmoes N.C."/>
            <person name="Wilkins M.J."/>
            <person name="Hettich R.L."/>
            <person name="Lipton M.S."/>
            <person name="Williams K.H."/>
            <person name="Long P.E."/>
            <person name="Banfield J.F."/>
        </authorList>
    </citation>
    <scope>NUCLEOTIDE SEQUENCE [LARGE SCALE GENOMIC DNA]</scope>
</reference>
<dbReference type="InterPro" id="IPR000601">
    <property type="entry name" value="PKD_dom"/>
</dbReference>